<evidence type="ECO:0000313" key="2">
    <source>
        <dbReference type="EMBL" id="KAK6623917.1"/>
    </source>
</evidence>
<feature type="transmembrane region" description="Helical" evidence="1">
    <location>
        <begin position="86"/>
        <end position="109"/>
    </location>
</feature>
<evidence type="ECO:0000256" key="1">
    <source>
        <dbReference type="SAM" id="Phobius"/>
    </source>
</evidence>
<comment type="caution">
    <text evidence="2">The sequence shown here is derived from an EMBL/GenBank/DDBJ whole genome shotgun (WGS) entry which is preliminary data.</text>
</comment>
<name>A0ABR1AN75_POLSC</name>
<proteinExistence type="predicted"/>
<organism evidence="2 3">
    <name type="scientific">Polyplax serrata</name>
    <name type="common">Common mouse louse</name>
    <dbReference type="NCBI Taxonomy" id="468196"/>
    <lineage>
        <taxon>Eukaryota</taxon>
        <taxon>Metazoa</taxon>
        <taxon>Ecdysozoa</taxon>
        <taxon>Arthropoda</taxon>
        <taxon>Hexapoda</taxon>
        <taxon>Insecta</taxon>
        <taxon>Pterygota</taxon>
        <taxon>Neoptera</taxon>
        <taxon>Paraneoptera</taxon>
        <taxon>Psocodea</taxon>
        <taxon>Troctomorpha</taxon>
        <taxon>Phthiraptera</taxon>
        <taxon>Anoplura</taxon>
        <taxon>Polyplacidae</taxon>
        <taxon>Polyplax</taxon>
    </lineage>
</organism>
<gene>
    <name evidence="2" type="ORF">RUM44_010773</name>
</gene>
<accession>A0ABR1AN75</accession>
<sequence length="125" mass="14239">MSTERMTENATDGRCRGLAQQGQKKLVGCEELKIFSSQPSKKFLTVDRFGVREEFFWDKRNRQKELAEGEGNRKAFLMFFSLEQQLLSLMLAVLIVLLSDGVLPIFPIIRLTSLLSQIINPSKSV</sequence>
<evidence type="ECO:0000313" key="3">
    <source>
        <dbReference type="Proteomes" id="UP001359485"/>
    </source>
</evidence>
<protein>
    <submittedName>
        <fullName evidence="2">Uncharacterized protein</fullName>
    </submittedName>
</protein>
<reference evidence="2 3" key="1">
    <citation type="submission" date="2023-09" db="EMBL/GenBank/DDBJ databases">
        <title>Genomes of two closely related lineages of the louse Polyplax serrata with different host specificities.</title>
        <authorList>
            <person name="Martinu J."/>
            <person name="Tarabai H."/>
            <person name="Stefka J."/>
            <person name="Hypsa V."/>
        </authorList>
    </citation>
    <scope>NUCLEOTIDE SEQUENCE [LARGE SCALE GENOMIC DNA]</scope>
    <source>
        <strain evidence="2">98ZLc_SE</strain>
    </source>
</reference>
<dbReference type="EMBL" id="JAWJWF010000046">
    <property type="protein sequence ID" value="KAK6623917.1"/>
    <property type="molecule type" value="Genomic_DNA"/>
</dbReference>
<keyword evidence="3" id="KW-1185">Reference proteome</keyword>
<dbReference type="Proteomes" id="UP001359485">
    <property type="component" value="Unassembled WGS sequence"/>
</dbReference>
<keyword evidence="1" id="KW-0812">Transmembrane</keyword>
<keyword evidence="1" id="KW-0472">Membrane</keyword>
<keyword evidence="1" id="KW-1133">Transmembrane helix</keyword>